<sequence length="257" mass="26396" precursor="true">MNKFLSLSFTPLAVTATVASIALSSGSAQAVTIGPPAAGEQSLQTILDNISSPGAITVQSDAEFFKPNSSNSATSSIVIEFAGNAANNVLGIYNSIGGTMVDIFGGGATQGSKVFLNFSGGNLGLFDINNNAIGNGTFNGFGTNFGFYLRGVNQQVLYSQSAANPNGFDAMAAFSGADNQTTLTLPPNNSSGTFDGGDWIFAWEDSYLGDGDYNDFVVHVSDIEAVPEPLTILGTGLALGLGGLFKSKQSKKQSLAA</sequence>
<gene>
    <name evidence="3" type="ordered locus">Cyan10605_2330</name>
</gene>
<dbReference type="STRING" id="755178.Cyan10605_2330"/>
<dbReference type="Pfam" id="PF13448">
    <property type="entry name" value="DUF4114"/>
    <property type="match status" value="1"/>
</dbReference>
<dbReference type="Proteomes" id="UP000010480">
    <property type="component" value="Chromosome"/>
</dbReference>
<dbReference type="EMBL" id="CP003947">
    <property type="protein sequence ID" value="AFZ54414.1"/>
    <property type="molecule type" value="Genomic_DNA"/>
</dbReference>
<evidence type="ECO:0000313" key="4">
    <source>
        <dbReference type="Proteomes" id="UP000010480"/>
    </source>
</evidence>
<dbReference type="NCBIfam" id="TIGR02595">
    <property type="entry name" value="PEP_CTERM"/>
    <property type="match status" value="1"/>
</dbReference>
<name>K9Z5J2_CYAAP</name>
<dbReference type="NCBIfam" id="TIGR04155">
    <property type="entry name" value="cyano_PEP"/>
    <property type="match status" value="1"/>
</dbReference>
<keyword evidence="4" id="KW-1185">Reference proteome</keyword>
<feature type="chain" id="PRO_5003938626" evidence="1">
    <location>
        <begin position="31"/>
        <end position="257"/>
    </location>
</feature>
<dbReference type="HOGENOM" id="CLU_094506_0_0_3"/>
<reference evidence="4" key="1">
    <citation type="journal article" date="2013" name="Proc. Natl. Acad. Sci. U.S.A.">
        <title>Improving the coverage of the cyanobacterial phylum using diversity-driven genome sequencing.</title>
        <authorList>
            <person name="Shih P.M."/>
            <person name="Wu D."/>
            <person name="Latifi A."/>
            <person name="Axen S.D."/>
            <person name="Fewer D.P."/>
            <person name="Talla E."/>
            <person name="Calteau A."/>
            <person name="Cai F."/>
            <person name="Tandeau de Marsac N."/>
            <person name="Rippka R."/>
            <person name="Herdman M."/>
            <person name="Sivonen K."/>
            <person name="Coursin T."/>
            <person name="Laurent T."/>
            <person name="Goodwin L."/>
            <person name="Nolan M."/>
            <person name="Davenport K.W."/>
            <person name="Han C.S."/>
            <person name="Rubin E.M."/>
            <person name="Eisen J.A."/>
            <person name="Woyke T."/>
            <person name="Gugger M."/>
            <person name="Kerfeld C.A."/>
        </authorList>
    </citation>
    <scope>NUCLEOTIDE SEQUENCE [LARGE SCALE GENOMIC DNA]</scope>
    <source>
        <strain evidence="4">PCC 10605</strain>
    </source>
</reference>
<organism evidence="3 4">
    <name type="scientific">Cyanobacterium aponinum (strain PCC 10605)</name>
    <dbReference type="NCBI Taxonomy" id="755178"/>
    <lineage>
        <taxon>Bacteria</taxon>
        <taxon>Bacillati</taxon>
        <taxon>Cyanobacteriota</taxon>
        <taxon>Cyanophyceae</taxon>
        <taxon>Oscillatoriophycideae</taxon>
        <taxon>Chroococcales</taxon>
        <taxon>Geminocystaceae</taxon>
        <taxon>Cyanobacterium</taxon>
    </lineage>
</organism>
<dbReference type="KEGG" id="can:Cyan10605_2330"/>
<proteinExistence type="predicted"/>
<feature type="domain" description="DUF4114" evidence="2">
    <location>
        <begin position="150"/>
        <end position="221"/>
    </location>
</feature>
<evidence type="ECO:0000313" key="3">
    <source>
        <dbReference type="EMBL" id="AFZ54414.1"/>
    </source>
</evidence>
<dbReference type="AlphaFoldDB" id="K9Z5J2"/>
<dbReference type="InterPro" id="IPR025193">
    <property type="entry name" value="DUF4114"/>
</dbReference>
<dbReference type="eggNOG" id="ENOG5033111">
    <property type="taxonomic scope" value="Bacteria"/>
</dbReference>
<evidence type="ECO:0000256" key="1">
    <source>
        <dbReference type="SAM" id="SignalP"/>
    </source>
</evidence>
<dbReference type="PATRIC" id="fig|755178.3.peg.2474"/>
<dbReference type="RefSeq" id="WP_015220138.1">
    <property type="nucleotide sequence ID" value="NC_019776.1"/>
</dbReference>
<dbReference type="InterPro" id="IPR026374">
    <property type="entry name" value="Cyano_PEP"/>
</dbReference>
<dbReference type="InterPro" id="IPR013424">
    <property type="entry name" value="Ice-binding_C"/>
</dbReference>
<feature type="signal peptide" evidence="1">
    <location>
        <begin position="1"/>
        <end position="30"/>
    </location>
</feature>
<protein>
    <submittedName>
        <fullName evidence="3">PEP motif putative anchor domain protein</fullName>
    </submittedName>
</protein>
<keyword evidence="1" id="KW-0732">Signal</keyword>
<evidence type="ECO:0000259" key="2">
    <source>
        <dbReference type="Pfam" id="PF13448"/>
    </source>
</evidence>
<accession>K9Z5J2</accession>